<feature type="domain" description="Glycosyl transferase family 28 C-terminal" evidence="6">
    <location>
        <begin position="5"/>
        <end position="120"/>
    </location>
</feature>
<sequence length="170" mass="19577">MFILMIFVTVGSRNYPFDRLFKKLDDLYEQSVLSEPMFAQIGTSSYKPKHYQYTDFISPEEFEEKIQEADIVVTHGASGSIMKALNAKKKVIAVTRLAKYGEHINDHQIQNNEAFSSNHYVLMADPELGNLAECFEKIYIGTDGLIPWENKDPLSIVKIIDKFIQKEWYG</sequence>
<accession>A0A806FKM3</accession>
<evidence type="ECO:0000256" key="5">
    <source>
        <dbReference type="ARBA" id="ARBA00022824"/>
    </source>
</evidence>
<evidence type="ECO:0000313" key="7">
    <source>
        <dbReference type="EMBL" id="AEK30869.1"/>
    </source>
</evidence>
<keyword evidence="5" id="KW-0256">Endoplasmic reticulum</keyword>
<evidence type="ECO:0000256" key="3">
    <source>
        <dbReference type="ARBA" id="ARBA00022676"/>
    </source>
</evidence>
<dbReference type="AlphaFoldDB" id="A0A806FKM3"/>
<keyword evidence="3 7" id="KW-0328">Glycosyltransferase</keyword>
<dbReference type="Gene3D" id="3.40.50.2000">
    <property type="entry name" value="Glycogen Phosphorylase B"/>
    <property type="match status" value="1"/>
</dbReference>
<dbReference type="EC" id="2.4.1.141" evidence="7"/>
<gene>
    <name evidence="7" type="ORF">BALAC2494_01335</name>
</gene>
<evidence type="ECO:0000256" key="1">
    <source>
        <dbReference type="ARBA" id="ARBA00004240"/>
    </source>
</evidence>
<evidence type="ECO:0000313" key="8">
    <source>
        <dbReference type="Proteomes" id="UP000008394"/>
    </source>
</evidence>
<keyword evidence="4 7" id="KW-0808">Transferase</keyword>
<reference evidence="7 8" key="1">
    <citation type="journal article" date="2011" name="J. Bacteriol.">
        <title>Genome Sequence of the Probiotic Strain Bifidobacterium animalis subsp. lactis CNCM I-2494.</title>
        <authorList>
            <person name="Chervaux C."/>
            <person name="Grimaldi C."/>
            <person name="Bolotin A."/>
            <person name="Quinquis B."/>
            <person name="Legrain-Raspaud S."/>
            <person name="van Hylckama Vlieg J.E."/>
            <person name="Denariaz G."/>
            <person name="Smokvina T."/>
        </authorList>
    </citation>
    <scope>NUCLEOTIDE SEQUENCE [LARGE SCALE GENOMIC DNA]</scope>
    <source>
        <strain evidence="7 8">CNCM I-2494</strain>
    </source>
</reference>
<dbReference type="GO" id="GO:0004577">
    <property type="term" value="F:N-acetylglucosaminyldiphosphodolichol N-acetylglucosaminyltransferase activity"/>
    <property type="evidence" value="ECO:0007669"/>
    <property type="project" value="UniProtKB-EC"/>
</dbReference>
<comment type="similarity">
    <text evidence="2">Belongs to the glycosyltransferase 28 family.</text>
</comment>
<dbReference type="PANTHER" id="PTHR12867">
    <property type="entry name" value="GLYCOSYL TRANSFERASE-RELATED"/>
    <property type="match status" value="1"/>
</dbReference>
<dbReference type="Pfam" id="PF04101">
    <property type="entry name" value="Glyco_tran_28_C"/>
    <property type="match status" value="1"/>
</dbReference>
<evidence type="ECO:0000259" key="6">
    <source>
        <dbReference type="Pfam" id="PF04101"/>
    </source>
</evidence>
<evidence type="ECO:0000256" key="2">
    <source>
        <dbReference type="ARBA" id="ARBA00006962"/>
    </source>
</evidence>
<name>A0A806FKM3_BIFAN</name>
<dbReference type="EMBL" id="CP002915">
    <property type="protein sequence ID" value="AEK30869.1"/>
    <property type="molecule type" value="Genomic_DNA"/>
</dbReference>
<dbReference type="PANTHER" id="PTHR12867:SF6">
    <property type="entry name" value="N-ACETYLGLUCOSAMINYLDIPHOSPHODOLICHOL N-ACETYLGLUCOSAMINYLTRANSFERASE"/>
    <property type="match status" value="1"/>
</dbReference>
<dbReference type="InterPro" id="IPR007235">
    <property type="entry name" value="Glyco_trans_28_C"/>
</dbReference>
<dbReference type="KEGG" id="bnm:BALAC2494_01335"/>
<organism evidence="7 8">
    <name type="scientific">Bifidobacterium animalis subsp. lactis CNCM I-2494</name>
    <dbReference type="NCBI Taxonomy" id="1042403"/>
    <lineage>
        <taxon>Bacteria</taxon>
        <taxon>Bacillati</taxon>
        <taxon>Actinomycetota</taxon>
        <taxon>Actinomycetes</taxon>
        <taxon>Bifidobacteriales</taxon>
        <taxon>Bifidobacteriaceae</taxon>
        <taxon>Bifidobacterium</taxon>
    </lineage>
</organism>
<dbReference type="GO" id="GO:0006488">
    <property type="term" value="P:dolichol-linked oligosaccharide biosynthetic process"/>
    <property type="evidence" value="ECO:0007669"/>
    <property type="project" value="InterPro"/>
</dbReference>
<dbReference type="Proteomes" id="UP000008394">
    <property type="component" value="Chromosome"/>
</dbReference>
<evidence type="ECO:0000256" key="4">
    <source>
        <dbReference type="ARBA" id="ARBA00022679"/>
    </source>
</evidence>
<proteinExistence type="inferred from homology"/>
<comment type="subcellular location">
    <subcellularLocation>
        <location evidence="1">Endoplasmic reticulum</location>
    </subcellularLocation>
</comment>
<protein>
    <submittedName>
        <fullName evidence="7">N-acetylglucosaminyldiphosphodolichol N-acetylglucosaminyltransferase</fullName>
        <ecNumber evidence="7">2.4.1.141</ecNumber>
    </submittedName>
</protein>
<dbReference type="InterPro" id="IPR039042">
    <property type="entry name" value="Alg13-like"/>
</dbReference>